<name>A0A3E2HM41_SCYLI</name>
<feature type="region of interest" description="Disordered" evidence="1">
    <location>
        <begin position="44"/>
        <end position="93"/>
    </location>
</feature>
<evidence type="ECO:0000256" key="1">
    <source>
        <dbReference type="SAM" id="MobiDB-lite"/>
    </source>
</evidence>
<feature type="non-terminal residue" evidence="2">
    <location>
        <position position="1"/>
    </location>
</feature>
<dbReference type="AlphaFoldDB" id="A0A3E2HM41"/>
<evidence type="ECO:0000313" key="3">
    <source>
        <dbReference type="Proteomes" id="UP000258309"/>
    </source>
</evidence>
<protein>
    <submittedName>
        <fullName evidence="2">Uncharacterized protein</fullName>
    </submittedName>
</protein>
<dbReference type="Proteomes" id="UP000258309">
    <property type="component" value="Unassembled WGS sequence"/>
</dbReference>
<dbReference type="EMBL" id="NCSJ02000021">
    <property type="protein sequence ID" value="RFU34435.1"/>
    <property type="molecule type" value="Genomic_DNA"/>
</dbReference>
<reference evidence="2 3" key="1">
    <citation type="submission" date="2018-05" db="EMBL/GenBank/DDBJ databases">
        <title>Draft genome sequence of Scytalidium lignicola DSM 105466, a ubiquitous saprotrophic fungus.</title>
        <authorList>
            <person name="Buettner E."/>
            <person name="Gebauer A.M."/>
            <person name="Hofrichter M."/>
            <person name="Liers C."/>
            <person name="Kellner H."/>
        </authorList>
    </citation>
    <scope>NUCLEOTIDE SEQUENCE [LARGE SCALE GENOMIC DNA]</scope>
    <source>
        <strain evidence="2 3">DSM 105466</strain>
    </source>
</reference>
<organism evidence="2 3">
    <name type="scientific">Scytalidium lignicola</name>
    <name type="common">Hyphomycete</name>
    <dbReference type="NCBI Taxonomy" id="5539"/>
    <lineage>
        <taxon>Eukaryota</taxon>
        <taxon>Fungi</taxon>
        <taxon>Dikarya</taxon>
        <taxon>Ascomycota</taxon>
        <taxon>Pezizomycotina</taxon>
        <taxon>Leotiomycetes</taxon>
        <taxon>Leotiomycetes incertae sedis</taxon>
        <taxon>Scytalidium</taxon>
    </lineage>
</organism>
<feature type="compositionally biased region" description="Polar residues" evidence="1">
    <location>
        <begin position="45"/>
        <end position="55"/>
    </location>
</feature>
<feature type="compositionally biased region" description="Acidic residues" evidence="1">
    <location>
        <begin position="56"/>
        <end position="82"/>
    </location>
</feature>
<evidence type="ECO:0000313" key="2">
    <source>
        <dbReference type="EMBL" id="RFU34435.1"/>
    </source>
</evidence>
<gene>
    <name evidence="2" type="ORF">B7463_g1938</name>
</gene>
<feature type="non-terminal residue" evidence="2">
    <location>
        <position position="138"/>
    </location>
</feature>
<proteinExistence type="predicted"/>
<accession>A0A3E2HM41</accession>
<keyword evidence="3" id="KW-1185">Reference proteome</keyword>
<comment type="caution">
    <text evidence="2">The sequence shown here is derived from an EMBL/GenBank/DDBJ whole genome shotgun (WGS) entry which is preliminary data.</text>
</comment>
<sequence>MIRWPEAWYTEGVHREPNNQRSCDGVLGSLEDFRGLQGLQRDLKTNTLIDNNNEQQLEEGSEEGSEEESEEGSEEVSEESSEDNFKEDQEGLSVGELSRVTGKKLTLLLLKPDPELVLMLRALGLKPDLDFELKSNIE</sequence>